<keyword evidence="4" id="KW-0460">Magnesium</keyword>
<reference evidence="5" key="1">
    <citation type="submission" date="2019-03" db="EMBL/GenBank/DDBJ databases">
        <title>Afifella sp. nov., isolated from activated sludge.</title>
        <authorList>
            <person name="Li Q."/>
            <person name="Liu Y."/>
        </authorList>
    </citation>
    <scope>NUCLEOTIDE SEQUENCE</scope>
    <source>
        <strain evidence="5">L72</strain>
    </source>
</reference>
<dbReference type="PANTHER" id="PTHR46193">
    <property type="entry name" value="6-PHOSPHOGLUCONATE PHOSPHATASE"/>
    <property type="match status" value="1"/>
</dbReference>
<dbReference type="AlphaFoldDB" id="A0A964T561"/>
<sequence length="226" mass="24430">MLVIFDCDGVLADTEIIAARVDAELLHEAGLEISAEEVAHRYAGLTTERIFELAGEELGRALPDSLLARAEEETDRRLEQEALPIAGAEEMLDRLEWPRCVCSNSRPERLRVTLEVIGLYDRFRPYVFSAREVGEGRGKPAPDVFLHAAAVMETAPADTIVIEDSVAGVAGAVAAGMRVVGFVGASHTWPGHGEALMDAGAITVIRRLADVPATVEALREWSSDLV</sequence>
<dbReference type="InterPro" id="IPR051600">
    <property type="entry name" value="Beta-PGM-like"/>
</dbReference>
<comment type="caution">
    <text evidence="5">The sequence shown here is derived from an EMBL/GenBank/DDBJ whole genome shotgun (WGS) entry which is preliminary data.</text>
</comment>
<dbReference type="SUPFAM" id="SSF56784">
    <property type="entry name" value="HAD-like"/>
    <property type="match status" value="1"/>
</dbReference>
<keyword evidence="3" id="KW-0479">Metal-binding</keyword>
<dbReference type="EMBL" id="SPKJ01000041">
    <property type="protein sequence ID" value="MYZ48564.1"/>
    <property type="molecule type" value="Genomic_DNA"/>
</dbReference>
<dbReference type="PANTHER" id="PTHR46193:SF10">
    <property type="entry name" value="6-PHOSPHOGLUCONATE PHOSPHATASE"/>
    <property type="match status" value="1"/>
</dbReference>
<gene>
    <name evidence="5" type="ORF">E4O86_12670</name>
</gene>
<evidence type="ECO:0000256" key="3">
    <source>
        <dbReference type="ARBA" id="ARBA00022723"/>
    </source>
</evidence>
<comment type="cofactor">
    <cofactor evidence="1">
        <name>Mg(2+)</name>
        <dbReference type="ChEBI" id="CHEBI:18420"/>
    </cofactor>
</comment>
<dbReference type="GO" id="GO:0046872">
    <property type="term" value="F:metal ion binding"/>
    <property type="evidence" value="ECO:0007669"/>
    <property type="project" value="UniProtKB-KW"/>
</dbReference>
<dbReference type="NCBIfam" id="TIGR01509">
    <property type="entry name" value="HAD-SF-IA-v3"/>
    <property type="match status" value="1"/>
</dbReference>
<dbReference type="SFLD" id="SFLDG01135">
    <property type="entry name" value="C1.5.6:_HAD__Beta-PGM__Phospha"/>
    <property type="match status" value="1"/>
</dbReference>
<name>A0A964T561_9HYPH</name>
<dbReference type="OrthoDB" id="9797743at2"/>
<dbReference type="InterPro" id="IPR023198">
    <property type="entry name" value="PGP-like_dom2"/>
</dbReference>
<dbReference type="SFLD" id="SFLDG01129">
    <property type="entry name" value="C1.5:_HAD__Beta-PGM__Phosphata"/>
    <property type="match status" value="1"/>
</dbReference>
<dbReference type="Pfam" id="PF00702">
    <property type="entry name" value="Hydrolase"/>
    <property type="match status" value="1"/>
</dbReference>
<dbReference type="Proteomes" id="UP000773614">
    <property type="component" value="Unassembled WGS sequence"/>
</dbReference>
<proteinExistence type="inferred from homology"/>
<accession>A0A964T561</accession>
<evidence type="ECO:0000256" key="1">
    <source>
        <dbReference type="ARBA" id="ARBA00001946"/>
    </source>
</evidence>
<evidence type="ECO:0000256" key="4">
    <source>
        <dbReference type="ARBA" id="ARBA00022842"/>
    </source>
</evidence>
<evidence type="ECO:0000313" key="6">
    <source>
        <dbReference type="Proteomes" id="UP000773614"/>
    </source>
</evidence>
<keyword evidence="6" id="KW-1185">Reference proteome</keyword>
<evidence type="ECO:0000313" key="5">
    <source>
        <dbReference type="EMBL" id="MYZ48564.1"/>
    </source>
</evidence>
<protein>
    <submittedName>
        <fullName evidence="5">HAD family hydrolase</fullName>
    </submittedName>
</protein>
<dbReference type="GO" id="GO:0016787">
    <property type="term" value="F:hydrolase activity"/>
    <property type="evidence" value="ECO:0007669"/>
    <property type="project" value="UniProtKB-KW"/>
</dbReference>
<dbReference type="SFLD" id="SFLDS00003">
    <property type="entry name" value="Haloacid_Dehalogenase"/>
    <property type="match status" value="1"/>
</dbReference>
<keyword evidence="5" id="KW-0378">Hydrolase</keyword>
<dbReference type="RefSeq" id="WP_161140911.1">
    <property type="nucleotide sequence ID" value="NZ_SPKJ01000041.1"/>
</dbReference>
<comment type="similarity">
    <text evidence="2">Belongs to the HAD-like hydrolase superfamily. CbbY/CbbZ/Gph/YieH family.</text>
</comment>
<dbReference type="Gene3D" id="3.40.50.1000">
    <property type="entry name" value="HAD superfamily/HAD-like"/>
    <property type="match status" value="1"/>
</dbReference>
<dbReference type="InterPro" id="IPR023214">
    <property type="entry name" value="HAD_sf"/>
</dbReference>
<dbReference type="InterPro" id="IPR036412">
    <property type="entry name" value="HAD-like_sf"/>
</dbReference>
<dbReference type="Gene3D" id="1.10.150.240">
    <property type="entry name" value="Putative phosphatase, domain 2"/>
    <property type="match status" value="1"/>
</dbReference>
<evidence type="ECO:0000256" key="2">
    <source>
        <dbReference type="ARBA" id="ARBA00006171"/>
    </source>
</evidence>
<organism evidence="5 6">
    <name type="scientific">Propylenella binzhouense</name>
    <dbReference type="NCBI Taxonomy" id="2555902"/>
    <lineage>
        <taxon>Bacteria</taxon>
        <taxon>Pseudomonadati</taxon>
        <taxon>Pseudomonadota</taxon>
        <taxon>Alphaproteobacteria</taxon>
        <taxon>Hyphomicrobiales</taxon>
        <taxon>Propylenellaceae</taxon>
        <taxon>Propylenella</taxon>
    </lineage>
</organism>
<dbReference type="InterPro" id="IPR006439">
    <property type="entry name" value="HAD-SF_hydro_IA"/>
</dbReference>